<proteinExistence type="predicted"/>
<dbReference type="Proteomes" id="UP001174934">
    <property type="component" value="Unassembled WGS sequence"/>
</dbReference>
<evidence type="ECO:0000313" key="1">
    <source>
        <dbReference type="EMBL" id="KAK0630970.1"/>
    </source>
</evidence>
<sequence length="175" mass="19662">MPSPAPSIPTRLFQDASAFESWLETNHGTETAGFWMKISKKGGSAALSVSYAEALDAALGSRRDAKTVFWSKRNVDKVAQLIEAGRMRPAGQLEIEAAKADGRWQKAYASSSSIQVPAAFQAALQKNKRAKTFFETLNRSKRYTFLWRIETAKRDETRKRRIEQLVDLLAEHKTL</sequence>
<dbReference type="Pfam" id="PF13376">
    <property type="entry name" value="OmdA"/>
    <property type="match status" value="1"/>
</dbReference>
<name>A0AA39XC35_9PEZI</name>
<protein>
    <submittedName>
        <fullName evidence="1">Bacteriocin-protection, YdeI or OmpD-associated-domain-containing protein</fullName>
    </submittedName>
</protein>
<dbReference type="AlphaFoldDB" id="A0AA39XC35"/>
<keyword evidence="2" id="KW-1185">Reference proteome</keyword>
<gene>
    <name evidence="1" type="ORF">B0T17DRAFT_616554</name>
</gene>
<comment type="caution">
    <text evidence="1">The sequence shown here is derived from an EMBL/GenBank/DDBJ whole genome shotgun (WGS) entry which is preliminary data.</text>
</comment>
<organism evidence="1 2">
    <name type="scientific">Bombardia bombarda</name>
    <dbReference type="NCBI Taxonomy" id="252184"/>
    <lineage>
        <taxon>Eukaryota</taxon>
        <taxon>Fungi</taxon>
        <taxon>Dikarya</taxon>
        <taxon>Ascomycota</taxon>
        <taxon>Pezizomycotina</taxon>
        <taxon>Sordariomycetes</taxon>
        <taxon>Sordariomycetidae</taxon>
        <taxon>Sordariales</taxon>
        <taxon>Lasiosphaeriaceae</taxon>
        <taxon>Bombardia</taxon>
    </lineage>
</organism>
<evidence type="ECO:0000313" key="2">
    <source>
        <dbReference type="Proteomes" id="UP001174934"/>
    </source>
</evidence>
<accession>A0AA39XC35</accession>
<reference evidence="1" key="1">
    <citation type="submission" date="2023-06" db="EMBL/GenBank/DDBJ databases">
        <title>Genome-scale phylogeny and comparative genomics of the fungal order Sordariales.</title>
        <authorList>
            <consortium name="Lawrence Berkeley National Laboratory"/>
            <person name="Hensen N."/>
            <person name="Bonometti L."/>
            <person name="Westerberg I."/>
            <person name="Brannstrom I.O."/>
            <person name="Guillou S."/>
            <person name="Cros-Aarteil S."/>
            <person name="Calhoun S."/>
            <person name="Haridas S."/>
            <person name="Kuo A."/>
            <person name="Mondo S."/>
            <person name="Pangilinan J."/>
            <person name="Riley R."/>
            <person name="LaButti K."/>
            <person name="Andreopoulos B."/>
            <person name="Lipzen A."/>
            <person name="Chen C."/>
            <person name="Yanf M."/>
            <person name="Daum C."/>
            <person name="Ng V."/>
            <person name="Clum A."/>
            <person name="Steindorff A."/>
            <person name="Ohm R."/>
            <person name="Martin F."/>
            <person name="Silar P."/>
            <person name="Natvig D."/>
            <person name="Lalanne C."/>
            <person name="Gautier V."/>
            <person name="Ament-velasquez S.L."/>
            <person name="Kruys A."/>
            <person name="Hutchinson M.I."/>
            <person name="Powell A.J."/>
            <person name="Barry K."/>
            <person name="Miller A.N."/>
            <person name="Grigoriev I.V."/>
            <person name="Debuchy R."/>
            <person name="Gladieux P."/>
            <person name="Thoren M.H."/>
            <person name="Johannesson H."/>
        </authorList>
    </citation>
    <scope>NUCLEOTIDE SEQUENCE</scope>
    <source>
        <strain evidence="1">SMH3391-2</strain>
    </source>
</reference>
<dbReference type="EMBL" id="JAULSR010000002">
    <property type="protein sequence ID" value="KAK0630970.1"/>
    <property type="molecule type" value="Genomic_DNA"/>
</dbReference>